<reference evidence="2 3" key="1">
    <citation type="submission" date="2020-10" db="EMBL/GenBank/DDBJ databases">
        <title>Haloactinobacterium sp. RN3S43, a bacterium isolated from saline soil.</title>
        <authorList>
            <person name="Sun J.-Q."/>
        </authorList>
    </citation>
    <scope>NUCLEOTIDE SEQUENCE [LARGE SCALE GENOMIC DNA]</scope>
    <source>
        <strain evidence="2 3">RN3S43</strain>
    </source>
</reference>
<dbReference type="RefSeq" id="WP_193497274.1">
    <property type="nucleotide sequence ID" value="NZ_CP063169.1"/>
</dbReference>
<keyword evidence="3" id="KW-1185">Reference proteome</keyword>
<feature type="transmembrane region" description="Helical" evidence="1">
    <location>
        <begin position="337"/>
        <end position="359"/>
    </location>
</feature>
<evidence type="ECO:0000313" key="2">
    <source>
        <dbReference type="EMBL" id="QOR70599.1"/>
    </source>
</evidence>
<gene>
    <name evidence="2" type="ORF">IM660_18775</name>
</gene>
<dbReference type="Pfam" id="PF10092">
    <property type="entry name" value="DUF2330"/>
    <property type="match status" value="1"/>
</dbReference>
<keyword evidence="1" id="KW-0472">Membrane</keyword>
<dbReference type="Proteomes" id="UP000593758">
    <property type="component" value="Chromosome"/>
</dbReference>
<sequence>MTTTRGLPAHGTSRTHRAVATTLAAGALAAGLVLIPEPAAACGCGAAVAHEGYDIAVDREEALVAWDGETEDVILQLDMLSEADEAALVIPTPAPADVGLVDPAVFDALEELIAPSVEVDYRWWPQGGGGAGGSDGAAPSGSSVDVMSTVTLGPLEVSVLSASDADGLADWLDAHDYVMNDAVAEALLPYVSEGWYYVAVRIAPESEVLAGEIQPLRLTFDSSALLYPMRISAAATREQYVRTYVVTDQQVQRTDPTWDRETGERRFAGPLEPGQTADETLAGLVGDGAYLTVFDQRFDDPSEQIVSDFTFAPAPEAGDHREVTHVTRMREILGLPAGPVLVGLGGFALFAGLVAAAVIRGRRSSS</sequence>
<name>A0A7M1SSR2_9MICO</name>
<evidence type="ECO:0000256" key="1">
    <source>
        <dbReference type="SAM" id="Phobius"/>
    </source>
</evidence>
<accession>A0A7M1SSR2</accession>
<dbReference type="EMBL" id="CP063169">
    <property type="protein sequence ID" value="QOR70599.1"/>
    <property type="molecule type" value="Genomic_DNA"/>
</dbReference>
<organism evidence="2 3">
    <name type="scientific">Ruania alkalisoli</name>
    <dbReference type="NCBI Taxonomy" id="2779775"/>
    <lineage>
        <taxon>Bacteria</taxon>
        <taxon>Bacillati</taxon>
        <taxon>Actinomycetota</taxon>
        <taxon>Actinomycetes</taxon>
        <taxon>Micrococcales</taxon>
        <taxon>Ruaniaceae</taxon>
        <taxon>Ruania</taxon>
    </lineage>
</organism>
<evidence type="ECO:0000313" key="3">
    <source>
        <dbReference type="Proteomes" id="UP000593758"/>
    </source>
</evidence>
<protein>
    <submittedName>
        <fullName evidence="2">DUF2330 domain-containing protein</fullName>
    </submittedName>
</protein>
<keyword evidence="1" id="KW-1133">Transmembrane helix</keyword>
<dbReference type="AlphaFoldDB" id="A0A7M1SSR2"/>
<proteinExistence type="predicted"/>
<dbReference type="InterPro" id="IPR019283">
    <property type="entry name" value="DUF2330"/>
</dbReference>
<keyword evidence="1" id="KW-0812">Transmembrane</keyword>
<dbReference type="KEGG" id="halt:IM660_18775"/>